<sequence length="144" mass="15874">MVDFINEVEEELRKDKYNALLRKFGPYIMAILVAIVLLAGFIEYQKGKDGREARAASASYVSATKLADAGKTQQALQKFIALSKVAPPGYAGLSLSRAADLELKRGNKEMAVKYFDQAAARFEQPIHKDMAAYKAALIVMDLGR</sequence>
<dbReference type="Gene3D" id="1.25.40.10">
    <property type="entry name" value="Tetratricopeptide repeat domain"/>
    <property type="match status" value="1"/>
</dbReference>
<dbReference type="Proteomes" id="UP000885830">
    <property type="component" value="Unassembled WGS sequence"/>
</dbReference>
<gene>
    <name evidence="3" type="ORF">ENJ42_00245</name>
</gene>
<comment type="caution">
    <text evidence="3">The sequence shown here is derived from an EMBL/GenBank/DDBJ whole genome shotgun (WGS) entry which is preliminary data.</text>
</comment>
<evidence type="ECO:0000256" key="1">
    <source>
        <dbReference type="SAM" id="Phobius"/>
    </source>
</evidence>
<evidence type="ECO:0000259" key="2">
    <source>
        <dbReference type="Pfam" id="PF09976"/>
    </source>
</evidence>
<dbReference type="Pfam" id="PF09976">
    <property type="entry name" value="TPR_21"/>
    <property type="match status" value="1"/>
</dbReference>
<dbReference type="AlphaFoldDB" id="A0A7C5QZ81"/>
<name>A0A7C5QZ81_9PROT</name>
<accession>A0A7C5QZ81</accession>
<proteinExistence type="predicted"/>
<organism evidence="3">
    <name type="scientific">Hellea balneolensis</name>
    <dbReference type="NCBI Taxonomy" id="287478"/>
    <lineage>
        <taxon>Bacteria</taxon>
        <taxon>Pseudomonadati</taxon>
        <taxon>Pseudomonadota</taxon>
        <taxon>Alphaproteobacteria</taxon>
        <taxon>Maricaulales</taxon>
        <taxon>Robiginitomaculaceae</taxon>
        <taxon>Hellea</taxon>
    </lineage>
</organism>
<keyword evidence="1" id="KW-0472">Membrane</keyword>
<keyword evidence="1" id="KW-1133">Transmembrane helix</keyword>
<evidence type="ECO:0000313" key="3">
    <source>
        <dbReference type="EMBL" id="HHL42020.1"/>
    </source>
</evidence>
<feature type="domain" description="Ancillary SecYEG translocon subunit/Cell division coordinator CpoB TPR" evidence="2">
    <location>
        <begin position="24"/>
        <end position="141"/>
    </location>
</feature>
<keyword evidence="1" id="KW-0812">Transmembrane</keyword>
<dbReference type="InterPro" id="IPR011990">
    <property type="entry name" value="TPR-like_helical_dom_sf"/>
</dbReference>
<dbReference type="EMBL" id="DRMJ01000014">
    <property type="protein sequence ID" value="HHL42020.1"/>
    <property type="molecule type" value="Genomic_DNA"/>
</dbReference>
<dbReference type="InterPro" id="IPR018704">
    <property type="entry name" value="SecYEG/CpoB_TPR"/>
</dbReference>
<protein>
    <submittedName>
        <fullName evidence="3">Tetratricopeptide repeat protein</fullName>
    </submittedName>
</protein>
<reference evidence="3" key="1">
    <citation type="journal article" date="2020" name="mSystems">
        <title>Genome- and Community-Level Interaction Insights into Carbon Utilization and Element Cycling Functions of Hydrothermarchaeota in Hydrothermal Sediment.</title>
        <authorList>
            <person name="Zhou Z."/>
            <person name="Liu Y."/>
            <person name="Xu W."/>
            <person name="Pan J."/>
            <person name="Luo Z.H."/>
            <person name="Li M."/>
        </authorList>
    </citation>
    <scope>NUCLEOTIDE SEQUENCE [LARGE SCALE GENOMIC DNA]</scope>
    <source>
        <strain evidence="3">HyVt-485</strain>
    </source>
</reference>
<feature type="non-terminal residue" evidence="3">
    <location>
        <position position="144"/>
    </location>
</feature>
<feature type="transmembrane region" description="Helical" evidence="1">
    <location>
        <begin position="24"/>
        <end position="44"/>
    </location>
</feature>